<dbReference type="RefSeq" id="WP_055722235.1">
    <property type="nucleotide sequence ID" value="NZ_JBJVNI010000002.1"/>
</dbReference>
<dbReference type="EMBL" id="JBJVNI010000002">
    <property type="protein sequence ID" value="MFM9607617.1"/>
    <property type="molecule type" value="Genomic_DNA"/>
</dbReference>
<protein>
    <recommendedName>
        <fullName evidence="3">Aminoglycoside phosphotransferase</fullName>
    </recommendedName>
</protein>
<dbReference type="InterPro" id="IPR011009">
    <property type="entry name" value="Kinase-like_dom_sf"/>
</dbReference>
<accession>A0ABW9HLQ6</accession>
<dbReference type="Gene3D" id="3.90.1200.10">
    <property type="match status" value="1"/>
</dbReference>
<sequence length="259" mass="28624">MDTDLPESAIRHHTGPVTEIRRTAHGTNSDLTAVVECEKGPFFVKAVRDRPGGRRDSLLRERRIAPALVHLSPRLLWDVEADGWLVLGYEAVDARHADLAPGSPDLPLVVDTVARIGRVPLPPYARTWTETRWDRFTPDPGRLRGDTLLHTDLNPHNLLVAGPRVWAVDWAWPTRGAAFIDPALLVVQLIAAGHTAADAEQWASRTPAWRTADRHAVDVFAAASLRMHEAFAARKPGTEWLKAMVEACRAWAVHRGATG</sequence>
<proteinExistence type="predicted"/>
<comment type="caution">
    <text evidence="1">The sequence shown here is derived from an EMBL/GenBank/DDBJ whole genome shotgun (WGS) entry which is preliminary data.</text>
</comment>
<name>A0ABW9HLQ6_9ACTN</name>
<gene>
    <name evidence="1" type="ORF">ACKI18_02715</name>
</gene>
<evidence type="ECO:0000313" key="2">
    <source>
        <dbReference type="Proteomes" id="UP001631957"/>
    </source>
</evidence>
<dbReference type="Proteomes" id="UP001631957">
    <property type="component" value="Unassembled WGS sequence"/>
</dbReference>
<reference evidence="1 2" key="1">
    <citation type="submission" date="2024-12" db="EMBL/GenBank/DDBJ databases">
        <title>Forecasting of Potato common scab and diversities of Pathogenic streptomyces spp. in china.</title>
        <authorList>
            <person name="Handique U."/>
            <person name="Wu J."/>
        </authorList>
    </citation>
    <scope>NUCLEOTIDE SEQUENCE [LARGE SCALE GENOMIC DNA]</scope>
    <source>
        <strain evidence="1 2">ZRIMU1530</strain>
    </source>
</reference>
<keyword evidence="2" id="KW-1185">Reference proteome</keyword>
<dbReference type="SUPFAM" id="SSF56112">
    <property type="entry name" value="Protein kinase-like (PK-like)"/>
    <property type="match status" value="1"/>
</dbReference>
<organism evidence="1 2">
    <name type="scientific">Streptomyces niveiscabiei</name>
    <dbReference type="NCBI Taxonomy" id="164115"/>
    <lineage>
        <taxon>Bacteria</taxon>
        <taxon>Bacillati</taxon>
        <taxon>Actinomycetota</taxon>
        <taxon>Actinomycetes</taxon>
        <taxon>Kitasatosporales</taxon>
        <taxon>Streptomycetaceae</taxon>
        <taxon>Streptomyces</taxon>
    </lineage>
</organism>
<evidence type="ECO:0000313" key="1">
    <source>
        <dbReference type="EMBL" id="MFM9607617.1"/>
    </source>
</evidence>
<evidence type="ECO:0008006" key="3">
    <source>
        <dbReference type="Google" id="ProtNLM"/>
    </source>
</evidence>